<dbReference type="Gene3D" id="3.30.300.30">
    <property type="match status" value="1"/>
</dbReference>
<dbReference type="SUPFAM" id="SSF56801">
    <property type="entry name" value="Acetyl-CoA synthetase-like"/>
    <property type="match status" value="1"/>
</dbReference>
<keyword evidence="5" id="KW-0812">Transmembrane</keyword>
<protein>
    <submittedName>
        <fullName evidence="8">AMP dependent CoA ligase</fullName>
    </submittedName>
</protein>
<dbReference type="FunFam" id="3.40.50.12780:FF:000003">
    <property type="entry name" value="Long-chain-fatty-acid--CoA ligase FadD"/>
    <property type="match status" value="1"/>
</dbReference>
<evidence type="ECO:0000256" key="4">
    <source>
        <dbReference type="ARBA" id="ARBA00022840"/>
    </source>
</evidence>
<accession>A0A2P2J0Q9</accession>
<dbReference type="Pfam" id="PF13193">
    <property type="entry name" value="AMP-binding_C"/>
    <property type="match status" value="1"/>
</dbReference>
<name>A0A2P2J0Q9_RHIMU</name>
<evidence type="ECO:0000259" key="6">
    <source>
        <dbReference type="Pfam" id="PF00501"/>
    </source>
</evidence>
<keyword evidence="4" id="KW-0067">ATP-binding</keyword>
<evidence type="ECO:0000256" key="1">
    <source>
        <dbReference type="ARBA" id="ARBA00006432"/>
    </source>
</evidence>
<dbReference type="InterPro" id="IPR020845">
    <property type="entry name" value="AMP-binding_CS"/>
</dbReference>
<dbReference type="CDD" id="cd05904">
    <property type="entry name" value="4CL"/>
    <property type="match status" value="1"/>
</dbReference>
<evidence type="ECO:0000259" key="7">
    <source>
        <dbReference type="Pfam" id="PF13193"/>
    </source>
</evidence>
<feature type="domain" description="AMP-binding enzyme C-terminal" evidence="7">
    <location>
        <begin position="466"/>
        <end position="541"/>
    </location>
</feature>
<feature type="domain" description="AMP-dependent synthetase/ligase" evidence="6">
    <location>
        <begin position="47"/>
        <end position="415"/>
    </location>
</feature>
<evidence type="ECO:0000256" key="3">
    <source>
        <dbReference type="ARBA" id="ARBA00022741"/>
    </source>
</evidence>
<comment type="similarity">
    <text evidence="1">Belongs to the ATP-dependent AMP-binding enzyme family.</text>
</comment>
<evidence type="ECO:0000256" key="5">
    <source>
        <dbReference type="SAM" id="Phobius"/>
    </source>
</evidence>
<feature type="transmembrane region" description="Helical" evidence="5">
    <location>
        <begin position="90"/>
        <end position="115"/>
    </location>
</feature>
<keyword evidence="5" id="KW-1133">Transmembrane helix</keyword>
<evidence type="ECO:0000256" key="2">
    <source>
        <dbReference type="ARBA" id="ARBA00022598"/>
    </source>
</evidence>
<dbReference type="FunFam" id="3.30.300.30:FF:000007">
    <property type="entry name" value="4-coumarate--CoA ligase 2"/>
    <property type="match status" value="1"/>
</dbReference>
<keyword evidence="3" id="KW-0547">Nucleotide-binding</keyword>
<dbReference type="GO" id="GO:0016405">
    <property type="term" value="F:CoA-ligase activity"/>
    <property type="evidence" value="ECO:0007669"/>
    <property type="project" value="TreeGrafter"/>
</dbReference>
<dbReference type="PANTHER" id="PTHR24096:SF413">
    <property type="entry name" value="PEROXISOMAL OPC-8:0-COA LIGASE 1"/>
    <property type="match status" value="1"/>
</dbReference>
<dbReference type="PANTHER" id="PTHR24096">
    <property type="entry name" value="LONG-CHAIN-FATTY-ACID--COA LIGASE"/>
    <property type="match status" value="1"/>
</dbReference>
<dbReference type="GO" id="GO:0005524">
    <property type="term" value="F:ATP binding"/>
    <property type="evidence" value="ECO:0007669"/>
    <property type="project" value="UniProtKB-KW"/>
</dbReference>
<reference evidence="8" key="1">
    <citation type="submission" date="2018-02" db="EMBL/GenBank/DDBJ databases">
        <title>Rhizophora mucronata_Transcriptome.</title>
        <authorList>
            <person name="Meera S.P."/>
            <person name="Sreeshan A."/>
            <person name="Augustine A."/>
        </authorList>
    </citation>
    <scope>NUCLEOTIDE SEQUENCE</scope>
    <source>
        <tissue evidence="8">Leaf</tissue>
    </source>
</reference>
<dbReference type="InterPro" id="IPR042099">
    <property type="entry name" value="ANL_N_sf"/>
</dbReference>
<dbReference type="InterPro" id="IPR025110">
    <property type="entry name" value="AMP-bd_C"/>
</dbReference>
<evidence type="ECO:0000313" key="8">
    <source>
        <dbReference type="EMBL" id="MBW87055.1"/>
    </source>
</evidence>
<keyword evidence="5" id="KW-0472">Membrane</keyword>
<dbReference type="PROSITE" id="PS00455">
    <property type="entry name" value="AMP_BINDING"/>
    <property type="match status" value="1"/>
</dbReference>
<dbReference type="GO" id="GO:0005777">
    <property type="term" value="C:peroxisome"/>
    <property type="evidence" value="ECO:0007669"/>
    <property type="project" value="TreeGrafter"/>
</dbReference>
<dbReference type="InterPro" id="IPR000873">
    <property type="entry name" value="AMP-dep_synth/lig_dom"/>
</dbReference>
<feature type="transmembrane region" description="Helical" evidence="5">
    <location>
        <begin position="252"/>
        <end position="274"/>
    </location>
</feature>
<dbReference type="EMBL" id="GGEC01006572">
    <property type="protein sequence ID" value="MBW87055.1"/>
    <property type="molecule type" value="Transcribed_RNA"/>
</dbReference>
<dbReference type="AlphaFoldDB" id="A0A2P2J0Q9"/>
<organism evidence="8">
    <name type="scientific">Rhizophora mucronata</name>
    <name type="common">Asiatic mangrove</name>
    <dbReference type="NCBI Taxonomy" id="61149"/>
    <lineage>
        <taxon>Eukaryota</taxon>
        <taxon>Viridiplantae</taxon>
        <taxon>Streptophyta</taxon>
        <taxon>Embryophyta</taxon>
        <taxon>Tracheophyta</taxon>
        <taxon>Spermatophyta</taxon>
        <taxon>Magnoliopsida</taxon>
        <taxon>eudicotyledons</taxon>
        <taxon>Gunneridae</taxon>
        <taxon>Pentapetalae</taxon>
        <taxon>rosids</taxon>
        <taxon>fabids</taxon>
        <taxon>Malpighiales</taxon>
        <taxon>Rhizophoraceae</taxon>
        <taxon>Rhizophora</taxon>
    </lineage>
</organism>
<keyword evidence="2 8" id="KW-0436">Ligase</keyword>
<dbReference type="InterPro" id="IPR045851">
    <property type="entry name" value="AMP-bd_C_sf"/>
</dbReference>
<proteinExistence type="inferred from homology"/>
<sequence>MADDNGGFAMDPRSGFCKSNSIFYSKRKPLPLPRNDFMDVTTFISSQAHRGKIAIIDAATGQQVTFADLWKAVDSVATCLSDMGVRKGDVVLLLSPNSIFFPVVCLSVMSLGAIITTTNPLNTSREIAKQIADSKPSLAFTTVQLVPKLVASNSNLPVILLDGDLSNKAGVKIVTTLSEMMKKQPSESRVKYRINQNDTATLLYSSGTTGASKGVISSHRNLIAMVQTIVGRFSDDVDRDGARTFICTVPMFHIYGLAAFATGLLASGSTIVVLPKFEMPEMLSSIERYHATDLPLVPPILVAMINGADQIKSKYDLSSLKSVLSGGAPLSKEVIEGFSLKYPMVKILQGYGLTESTAIGASTDTLEESRRYGTAGMLSPSMEAKIVDPETSNSLPVNQTGELWFRGPSVMKGYFGNTEATLSTLTSDGWLRTGDLCYIDDDGFIFVVDRLKELIKYKGYQVPPAELEALLLSHPQIADAAVIPFPDKEAGQYPMAYVVRKPGSDLLENGVMDFIAKQVAPYKRIRKVAFIPAIPKNASGKILRKDLIKLATSKL</sequence>
<dbReference type="Gene3D" id="3.40.50.12780">
    <property type="entry name" value="N-terminal domain of ligase-like"/>
    <property type="match status" value="1"/>
</dbReference>
<dbReference type="Pfam" id="PF00501">
    <property type="entry name" value="AMP-binding"/>
    <property type="match status" value="1"/>
</dbReference>